<evidence type="ECO:0000313" key="1">
    <source>
        <dbReference type="EMBL" id="KKM46613.1"/>
    </source>
</evidence>
<dbReference type="AlphaFoldDB" id="A0A0F9IMY2"/>
<gene>
    <name evidence="1" type="ORF">LCGC14_1559570</name>
</gene>
<reference evidence="1" key="1">
    <citation type="journal article" date="2015" name="Nature">
        <title>Complex archaea that bridge the gap between prokaryotes and eukaryotes.</title>
        <authorList>
            <person name="Spang A."/>
            <person name="Saw J.H."/>
            <person name="Jorgensen S.L."/>
            <person name="Zaremba-Niedzwiedzka K."/>
            <person name="Martijn J."/>
            <person name="Lind A.E."/>
            <person name="van Eijk R."/>
            <person name="Schleper C."/>
            <person name="Guy L."/>
            <person name="Ettema T.J."/>
        </authorList>
    </citation>
    <scope>NUCLEOTIDE SEQUENCE</scope>
</reference>
<protein>
    <submittedName>
        <fullName evidence="1">Uncharacterized protein</fullName>
    </submittedName>
</protein>
<proteinExistence type="predicted"/>
<accession>A0A0F9IMY2</accession>
<sequence length="153" mass="17031">MSVDAAKRRLLSPERIWRLRIDKSEWALRSATSENQRVNIELVCTGRDSQGPVEGSEGVRVFHTQTLTEKTAFSVVELLAACFGEVQADDDGNVSVDWGELVDIEVLASITLEDYQGRKQQRIGHFFHVNTPVAEDGSLVLEEEEVEMIGAAE</sequence>
<comment type="caution">
    <text evidence="1">The sequence shown here is derived from an EMBL/GenBank/DDBJ whole genome shotgun (WGS) entry which is preliminary data.</text>
</comment>
<organism evidence="1">
    <name type="scientific">marine sediment metagenome</name>
    <dbReference type="NCBI Taxonomy" id="412755"/>
    <lineage>
        <taxon>unclassified sequences</taxon>
        <taxon>metagenomes</taxon>
        <taxon>ecological metagenomes</taxon>
    </lineage>
</organism>
<name>A0A0F9IMY2_9ZZZZ</name>
<dbReference type="EMBL" id="LAZR01012031">
    <property type="protein sequence ID" value="KKM46613.1"/>
    <property type="molecule type" value="Genomic_DNA"/>
</dbReference>